<organism evidence="3 4">
    <name type="scientific">Panicum virgatum</name>
    <name type="common">Blackwell switchgrass</name>
    <dbReference type="NCBI Taxonomy" id="38727"/>
    <lineage>
        <taxon>Eukaryota</taxon>
        <taxon>Viridiplantae</taxon>
        <taxon>Streptophyta</taxon>
        <taxon>Embryophyta</taxon>
        <taxon>Tracheophyta</taxon>
        <taxon>Spermatophyta</taxon>
        <taxon>Magnoliopsida</taxon>
        <taxon>Liliopsida</taxon>
        <taxon>Poales</taxon>
        <taxon>Poaceae</taxon>
        <taxon>PACMAD clade</taxon>
        <taxon>Panicoideae</taxon>
        <taxon>Panicodae</taxon>
        <taxon>Paniceae</taxon>
        <taxon>Panicinae</taxon>
        <taxon>Panicum</taxon>
        <taxon>Panicum sect. Hiantes</taxon>
    </lineage>
</organism>
<gene>
    <name evidence="3" type="ORF">PVAP13_1KG127500</name>
</gene>
<feature type="signal peptide" evidence="2">
    <location>
        <begin position="1"/>
        <end position="20"/>
    </location>
</feature>
<comment type="caution">
    <text evidence="3">The sequence shown here is derived from an EMBL/GenBank/DDBJ whole genome shotgun (WGS) entry which is preliminary data.</text>
</comment>
<name>A0A8T0XID0_PANVG</name>
<evidence type="ECO:0000313" key="3">
    <source>
        <dbReference type="EMBL" id="KAG2657003.1"/>
    </source>
</evidence>
<dbReference type="Proteomes" id="UP000823388">
    <property type="component" value="Chromosome 1K"/>
</dbReference>
<feature type="chain" id="PRO_5035927006" evidence="2">
    <location>
        <begin position="21"/>
        <end position="133"/>
    </location>
</feature>
<evidence type="ECO:0000256" key="1">
    <source>
        <dbReference type="SAM" id="MobiDB-lite"/>
    </source>
</evidence>
<dbReference type="EMBL" id="CM029037">
    <property type="protein sequence ID" value="KAG2657003.1"/>
    <property type="molecule type" value="Genomic_DNA"/>
</dbReference>
<sequence length="133" mass="14590">MDAKVMVILLAVFLAGLASSAECDNDNMVRPVGGHRQQWDSSENRSEGSKIKLKLCFRYFLCRPLKKTCYCCQTLPKNPCFWGRQDCLDACPGNTQTHQPLQAAPAPTPAGRQLQAHSGVTPASPTPAQKFLL</sequence>
<keyword evidence="2" id="KW-0732">Signal</keyword>
<proteinExistence type="predicted"/>
<accession>A0A8T0XID0</accession>
<evidence type="ECO:0000313" key="4">
    <source>
        <dbReference type="Proteomes" id="UP000823388"/>
    </source>
</evidence>
<feature type="compositionally biased region" description="Polar residues" evidence="1">
    <location>
        <begin position="115"/>
        <end position="127"/>
    </location>
</feature>
<protein>
    <submittedName>
        <fullName evidence="3">Uncharacterized protein</fullName>
    </submittedName>
</protein>
<evidence type="ECO:0000256" key="2">
    <source>
        <dbReference type="SAM" id="SignalP"/>
    </source>
</evidence>
<feature type="region of interest" description="Disordered" evidence="1">
    <location>
        <begin position="97"/>
        <end position="133"/>
    </location>
</feature>
<keyword evidence="4" id="KW-1185">Reference proteome</keyword>
<reference evidence="3" key="1">
    <citation type="submission" date="2020-05" db="EMBL/GenBank/DDBJ databases">
        <title>WGS assembly of Panicum virgatum.</title>
        <authorList>
            <person name="Lovell J.T."/>
            <person name="Jenkins J."/>
            <person name="Shu S."/>
            <person name="Juenger T.E."/>
            <person name="Schmutz J."/>
        </authorList>
    </citation>
    <scope>NUCLEOTIDE SEQUENCE</scope>
    <source>
        <strain evidence="3">AP13</strain>
    </source>
</reference>
<dbReference type="AlphaFoldDB" id="A0A8T0XID0"/>